<sequence length="242" mass="27494">MRPIRSQSVFATTPASYHMPTIPVTSAKSFAFEAPEAEELSVVSLASPLSAQVLRAHTEEKESASLKKARFVYEIETCHQQTGDVFRAERRFREFKQLREALLHECRDCATCRPFYEKLKEDKLPARKLVVLDSHKYGAQRVLELSHFLRDLVTIVSTHARDCAKHGDDIDKSVGLFLGVSSLKAAEDMATRTSQELIPPLKTRQERMEFRAASMPDFRLSSSSIQVPQELLQQRRRGLSEC</sequence>
<organism evidence="2 3">
    <name type="scientific">Globisporangium ultimum (strain ATCC 200006 / CBS 805.95 / DAOM BR144)</name>
    <name type="common">Pythium ultimum</name>
    <dbReference type="NCBI Taxonomy" id="431595"/>
    <lineage>
        <taxon>Eukaryota</taxon>
        <taxon>Sar</taxon>
        <taxon>Stramenopiles</taxon>
        <taxon>Oomycota</taxon>
        <taxon>Peronosporomycetes</taxon>
        <taxon>Pythiales</taxon>
        <taxon>Pythiaceae</taxon>
        <taxon>Globisporangium</taxon>
    </lineage>
</organism>
<dbReference type="Gene3D" id="3.30.1520.10">
    <property type="entry name" value="Phox-like domain"/>
    <property type="match status" value="1"/>
</dbReference>
<evidence type="ECO:0000313" key="3">
    <source>
        <dbReference type="Proteomes" id="UP000019132"/>
    </source>
</evidence>
<accession>K3X5Q2</accession>
<reference evidence="3" key="2">
    <citation type="submission" date="2010-04" db="EMBL/GenBank/DDBJ databases">
        <authorList>
            <person name="Buell R."/>
            <person name="Hamilton J."/>
            <person name="Hostetler J."/>
        </authorList>
    </citation>
    <scope>NUCLEOTIDE SEQUENCE [LARGE SCALE GENOMIC DNA]</scope>
    <source>
        <strain evidence="3">DAOM:BR144</strain>
    </source>
</reference>
<dbReference type="SUPFAM" id="SSF64268">
    <property type="entry name" value="PX domain"/>
    <property type="match status" value="1"/>
</dbReference>
<dbReference type="CDD" id="cd06093">
    <property type="entry name" value="PX_domain"/>
    <property type="match status" value="1"/>
</dbReference>
<dbReference type="PROSITE" id="PS50195">
    <property type="entry name" value="PX"/>
    <property type="match status" value="1"/>
</dbReference>
<reference evidence="3" key="1">
    <citation type="journal article" date="2010" name="Genome Biol.">
        <title>Genome sequence of the necrotrophic plant pathogen Pythium ultimum reveals original pathogenicity mechanisms and effector repertoire.</title>
        <authorList>
            <person name="Levesque C.A."/>
            <person name="Brouwer H."/>
            <person name="Cano L."/>
            <person name="Hamilton J.P."/>
            <person name="Holt C."/>
            <person name="Huitema E."/>
            <person name="Raffaele S."/>
            <person name="Robideau G.P."/>
            <person name="Thines M."/>
            <person name="Win J."/>
            <person name="Zerillo M.M."/>
            <person name="Beakes G.W."/>
            <person name="Boore J.L."/>
            <person name="Busam D."/>
            <person name="Dumas B."/>
            <person name="Ferriera S."/>
            <person name="Fuerstenberg S.I."/>
            <person name="Gachon C.M."/>
            <person name="Gaulin E."/>
            <person name="Govers F."/>
            <person name="Grenville-Briggs L."/>
            <person name="Horner N."/>
            <person name="Hostetler J."/>
            <person name="Jiang R.H."/>
            <person name="Johnson J."/>
            <person name="Krajaejun T."/>
            <person name="Lin H."/>
            <person name="Meijer H.J."/>
            <person name="Moore B."/>
            <person name="Morris P."/>
            <person name="Phuntmart V."/>
            <person name="Puiu D."/>
            <person name="Shetty J."/>
            <person name="Stajich J.E."/>
            <person name="Tripathy S."/>
            <person name="Wawra S."/>
            <person name="van West P."/>
            <person name="Whitty B.R."/>
            <person name="Coutinho P.M."/>
            <person name="Henrissat B."/>
            <person name="Martin F."/>
            <person name="Thomas P.D."/>
            <person name="Tyler B.M."/>
            <person name="De Vries R.P."/>
            <person name="Kamoun S."/>
            <person name="Yandell M."/>
            <person name="Tisserat N."/>
            <person name="Buell C.R."/>
        </authorList>
    </citation>
    <scope>NUCLEOTIDE SEQUENCE</scope>
    <source>
        <strain evidence="3">DAOM:BR144</strain>
    </source>
</reference>
<dbReference type="Proteomes" id="UP000019132">
    <property type="component" value="Unassembled WGS sequence"/>
</dbReference>
<feature type="domain" description="PX" evidence="1">
    <location>
        <begin position="51"/>
        <end position="242"/>
    </location>
</feature>
<evidence type="ECO:0000259" key="1">
    <source>
        <dbReference type="PROSITE" id="PS50195"/>
    </source>
</evidence>
<protein>
    <recommendedName>
        <fullName evidence="1">PX domain-containing protein</fullName>
    </recommendedName>
</protein>
<dbReference type="InterPro" id="IPR001683">
    <property type="entry name" value="PX_dom"/>
</dbReference>
<keyword evidence="3" id="KW-1185">Reference proteome</keyword>
<dbReference type="EMBL" id="GL376612">
    <property type="status" value="NOT_ANNOTATED_CDS"/>
    <property type="molecule type" value="Genomic_DNA"/>
</dbReference>
<dbReference type="GO" id="GO:0035091">
    <property type="term" value="F:phosphatidylinositol binding"/>
    <property type="evidence" value="ECO:0007669"/>
    <property type="project" value="InterPro"/>
</dbReference>
<dbReference type="OMA" id="ETCHQET"/>
<dbReference type="eggNOG" id="ENOG502S5YN">
    <property type="taxonomic scope" value="Eukaryota"/>
</dbReference>
<dbReference type="InterPro" id="IPR036871">
    <property type="entry name" value="PX_dom_sf"/>
</dbReference>
<dbReference type="HOGENOM" id="CLU_1149182_0_0_1"/>
<proteinExistence type="predicted"/>
<reference evidence="2" key="3">
    <citation type="submission" date="2015-02" db="UniProtKB">
        <authorList>
            <consortium name="EnsemblProtists"/>
        </authorList>
    </citation>
    <scope>IDENTIFICATION</scope>
    <source>
        <strain evidence="2">DAOM BR144</strain>
    </source>
</reference>
<dbReference type="InParanoid" id="K3X5Q2"/>
<name>K3X5Q2_GLOUD</name>
<evidence type="ECO:0000313" key="2">
    <source>
        <dbReference type="EnsemblProtists" id="PYU1_T012551"/>
    </source>
</evidence>
<dbReference type="VEuPathDB" id="FungiDB:PYU1_G012525"/>
<dbReference type="AlphaFoldDB" id="K3X5Q2"/>
<dbReference type="EnsemblProtists" id="PYU1_T012551">
    <property type="protein sequence ID" value="PYU1_T012551"/>
    <property type="gene ID" value="PYU1_G012525"/>
</dbReference>